<protein>
    <submittedName>
        <fullName evidence="3">Protease I</fullName>
    </submittedName>
</protein>
<evidence type="ECO:0000313" key="3">
    <source>
        <dbReference type="EMBL" id="SOD89246.1"/>
    </source>
</evidence>
<dbReference type="PANTHER" id="PTHR42733:SF12">
    <property type="entry name" value="PROTEINASE"/>
    <property type="match status" value="1"/>
</dbReference>
<gene>
    <name evidence="3" type="ORF">SAMN05421508_101161</name>
</gene>
<evidence type="ECO:0000259" key="2">
    <source>
        <dbReference type="Pfam" id="PF01965"/>
    </source>
</evidence>
<dbReference type="InterPro" id="IPR002818">
    <property type="entry name" value="DJ-1/PfpI"/>
</dbReference>
<proteinExistence type="inferred from homology"/>
<dbReference type="Proteomes" id="UP000219621">
    <property type="component" value="Unassembled WGS sequence"/>
</dbReference>
<dbReference type="PROSITE" id="PS51276">
    <property type="entry name" value="PEPTIDASE_C56_PFPI"/>
    <property type="match status" value="1"/>
</dbReference>
<dbReference type="PANTHER" id="PTHR42733">
    <property type="entry name" value="DJ-1 PROTEIN"/>
    <property type="match status" value="1"/>
</dbReference>
<dbReference type="EMBL" id="OCNJ01000001">
    <property type="protein sequence ID" value="SOD89246.1"/>
    <property type="molecule type" value="Genomic_DNA"/>
</dbReference>
<organism evidence="3 4">
    <name type="scientific">Caenispirillum bisanense</name>
    <dbReference type="NCBI Taxonomy" id="414052"/>
    <lineage>
        <taxon>Bacteria</taxon>
        <taxon>Pseudomonadati</taxon>
        <taxon>Pseudomonadota</taxon>
        <taxon>Alphaproteobacteria</taxon>
        <taxon>Rhodospirillales</taxon>
        <taxon>Novispirillaceae</taxon>
        <taxon>Caenispirillum</taxon>
    </lineage>
</organism>
<reference evidence="3 4" key="1">
    <citation type="submission" date="2017-09" db="EMBL/GenBank/DDBJ databases">
        <authorList>
            <person name="Ehlers B."/>
            <person name="Leendertz F.H."/>
        </authorList>
    </citation>
    <scope>NUCLEOTIDE SEQUENCE [LARGE SCALE GENOMIC DNA]</scope>
    <source>
        <strain evidence="3 4">USBA 140</strain>
    </source>
</reference>
<evidence type="ECO:0000256" key="1">
    <source>
        <dbReference type="ARBA" id="ARBA00008542"/>
    </source>
</evidence>
<dbReference type="GO" id="GO:0008233">
    <property type="term" value="F:peptidase activity"/>
    <property type="evidence" value="ECO:0007669"/>
    <property type="project" value="UniProtKB-KW"/>
</dbReference>
<feature type="domain" description="DJ-1/PfpI" evidence="2">
    <location>
        <begin position="7"/>
        <end position="173"/>
    </location>
</feature>
<comment type="similarity">
    <text evidence="1">Belongs to the peptidase C56 family.</text>
</comment>
<keyword evidence="3" id="KW-0378">Hydrolase</keyword>
<dbReference type="RefSeq" id="WP_097277079.1">
    <property type="nucleotide sequence ID" value="NZ_OCNJ01000001.1"/>
</dbReference>
<dbReference type="InterPro" id="IPR006286">
    <property type="entry name" value="C56_PfpI-like"/>
</dbReference>
<keyword evidence="4" id="KW-1185">Reference proteome</keyword>
<accession>A0A286G1Y6</accession>
<dbReference type="AlphaFoldDB" id="A0A286G1Y6"/>
<dbReference type="Pfam" id="PF01965">
    <property type="entry name" value="DJ-1_PfpI"/>
    <property type="match status" value="1"/>
</dbReference>
<dbReference type="OrthoDB" id="9792284at2"/>
<dbReference type="GO" id="GO:0006508">
    <property type="term" value="P:proteolysis"/>
    <property type="evidence" value="ECO:0007669"/>
    <property type="project" value="UniProtKB-KW"/>
</dbReference>
<evidence type="ECO:0000313" key="4">
    <source>
        <dbReference type="Proteomes" id="UP000219621"/>
    </source>
</evidence>
<sequence>MQTLDGKKIAIISANGFEQSELMEPLRRFREAGALVDVVSMKPGELRGWNKTDWGDSVPVDKTIDAIRPDDYDAIMIPGGQINPDLLRVEPAVVSFVKAFHDSGKPMGAICHGPWVLIEAGVVEGRRMTAYPSIRTDLKNAGAQVVDTEAAVDAGIVTSRNPNDIPAFVDALADEIAQGTLHRRAA</sequence>
<name>A0A286G1Y6_9PROT</name>
<dbReference type="InterPro" id="IPR029062">
    <property type="entry name" value="Class_I_gatase-like"/>
</dbReference>
<dbReference type="NCBIfam" id="TIGR01382">
    <property type="entry name" value="PfpI"/>
    <property type="match status" value="1"/>
</dbReference>
<dbReference type="SUPFAM" id="SSF52317">
    <property type="entry name" value="Class I glutamine amidotransferase-like"/>
    <property type="match status" value="1"/>
</dbReference>
<dbReference type="CDD" id="cd03134">
    <property type="entry name" value="GATase1_PfpI_like"/>
    <property type="match status" value="1"/>
</dbReference>
<dbReference type="Gene3D" id="3.40.50.880">
    <property type="match status" value="1"/>
</dbReference>
<keyword evidence="3" id="KW-0645">Protease</keyword>